<reference evidence="1" key="1">
    <citation type="submission" date="2023-08" db="EMBL/GenBank/DDBJ databases">
        <title>A de novo genome assembly of Solanum verrucosum Schlechtendal, a Mexican diploid species geographically isolated from the other diploid A-genome species in potato relatives.</title>
        <authorList>
            <person name="Hosaka K."/>
        </authorList>
    </citation>
    <scope>NUCLEOTIDE SEQUENCE</scope>
    <source>
        <tissue evidence="1">Young leaves</tissue>
    </source>
</reference>
<dbReference type="Proteomes" id="UP001234989">
    <property type="component" value="Chromosome 5"/>
</dbReference>
<dbReference type="AlphaFoldDB" id="A0AAF0R2V5"/>
<sequence length="29" mass="3170">MEFELTMSARMRVHLGTNNGSRVSATSSV</sequence>
<keyword evidence="2" id="KW-1185">Reference proteome</keyword>
<protein>
    <submittedName>
        <fullName evidence="1">Uncharacterized protein</fullName>
    </submittedName>
</protein>
<organism evidence="1 2">
    <name type="scientific">Solanum verrucosum</name>
    <dbReference type="NCBI Taxonomy" id="315347"/>
    <lineage>
        <taxon>Eukaryota</taxon>
        <taxon>Viridiplantae</taxon>
        <taxon>Streptophyta</taxon>
        <taxon>Embryophyta</taxon>
        <taxon>Tracheophyta</taxon>
        <taxon>Spermatophyta</taxon>
        <taxon>Magnoliopsida</taxon>
        <taxon>eudicotyledons</taxon>
        <taxon>Gunneridae</taxon>
        <taxon>Pentapetalae</taxon>
        <taxon>asterids</taxon>
        <taxon>lamiids</taxon>
        <taxon>Solanales</taxon>
        <taxon>Solanaceae</taxon>
        <taxon>Solanoideae</taxon>
        <taxon>Solaneae</taxon>
        <taxon>Solanum</taxon>
    </lineage>
</organism>
<name>A0AAF0R2V5_SOLVR</name>
<dbReference type="EMBL" id="CP133616">
    <property type="protein sequence ID" value="WMV30544.1"/>
    <property type="molecule type" value="Genomic_DNA"/>
</dbReference>
<proteinExistence type="predicted"/>
<evidence type="ECO:0000313" key="2">
    <source>
        <dbReference type="Proteomes" id="UP001234989"/>
    </source>
</evidence>
<evidence type="ECO:0000313" key="1">
    <source>
        <dbReference type="EMBL" id="WMV30544.1"/>
    </source>
</evidence>
<accession>A0AAF0R2V5</accession>
<gene>
    <name evidence="1" type="ORF">MTR67_023929</name>
</gene>